<dbReference type="PANTHER" id="PTHR32282">
    <property type="entry name" value="BINDING PROTEIN TRANSPEPTIDASE, PUTATIVE-RELATED"/>
    <property type="match status" value="1"/>
</dbReference>
<evidence type="ECO:0000256" key="15">
    <source>
        <dbReference type="ARBA" id="ARBA00044770"/>
    </source>
</evidence>
<gene>
    <name evidence="20" type="ORF">E3J59_06085</name>
</gene>
<dbReference type="GO" id="GO:0008955">
    <property type="term" value="F:peptidoglycan glycosyltransferase activity"/>
    <property type="evidence" value="ECO:0007669"/>
    <property type="project" value="UniProtKB-EC"/>
</dbReference>
<feature type="transmembrane region" description="Helical" evidence="17">
    <location>
        <begin position="7"/>
        <end position="31"/>
    </location>
</feature>
<dbReference type="AlphaFoldDB" id="A0A523UM72"/>
<keyword evidence="3" id="KW-0121">Carboxypeptidase</keyword>
<dbReference type="InterPro" id="IPR023346">
    <property type="entry name" value="Lysozyme-like_dom_sf"/>
</dbReference>
<evidence type="ECO:0000313" key="20">
    <source>
        <dbReference type="EMBL" id="TET43624.1"/>
    </source>
</evidence>
<organism evidence="20 21">
    <name type="scientific">Aerophobetes bacterium</name>
    <dbReference type="NCBI Taxonomy" id="2030807"/>
    <lineage>
        <taxon>Bacteria</taxon>
        <taxon>Candidatus Aerophobota</taxon>
    </lineage>
</organism>
<dbReference type="GO" id="GO:0071555">
    <property type="term" value="P:cell wall organization"/>
    <property type="evidence" value="ECO:0007669"/>
    <property type="project" value="UniProtKB-KW"/>
</dbReference>
<keyword evidence="6" id="KW-0808">Transferase</keyword>
<evidence type="ECO:0000259" key="19">
    <source>
        <dbReference type="Pfam" id="PF00912"/>
    </source>
</evidence>
<comment type="caution">
    <text evidence="20">The sequence shown here is derived from an EMBL/GenBank/DDBJ whole genome shotgun (WGS) entry which is preliminary data.</text>
</comment>
<dbReference type="NCBIfam" id="TIGR02074">
    <property type="entry name" value="PBP_1a_fam"/>
    <property type="match status" value="1"/>
</dbReference>
<dbReference type="FunFam" id="1.10.3810.10:FF:000003">
    <property type="entry name" value="Penicillin-binding protein 1a"/>
    <property type="match status" value="1"/>
</dbReference>
<keyword evidence="12 17" id="KW-0472">Membrane</keyword>
<evidence type="ECO:0000259" key="18">
    <source>
        <dbReference type="Pfam" id="PF00905"/>
    </source>
</evidence>
<keyword evidence="9" id="KW-0133">Cell shape</keyword>
<evidence type="ECO:0000313" key="21">
    <source>
        <dbReference type="Proteomes" id="UP000320679"/>
    </source>
</evidence>
<evidence type="ECO:0000256" key="4">
    <source>
        <dbReference type="ARBA" id="ARBA00022670"/>
    </source>
</evidence>
<dbReference type="GO" id="GO:0004180">
    <property type="term" value="F:carboxypeptidase activity"/>
    <property type="evidence" value="ECO:0007669"/>
    <property type="project" value="UniProtKB-KW"/>
</dbReference>
<feature type="domain" description="Glycosyl transferase family 51" evidence="19">
    <location>
        <begin position="55"/>
        <end position="230"/>
    </location>
</feature>
<dbReference type="Pfam" id="PF00912">
    <property type="entry name" value="Transgly"/>
    <property type="match status" value="1"/>
</dbReference>
<keyword evidence="5" id="KW-0328">Glycosyltransferase</keyword>
<protein>
    <recommendedName>
        <fullName evidence="15">peptidoglycan glycosyltransferase</fullName>
        <ecNumber evidence="15">2.4.99.28</ecNumber>
    </recommendedName>
</protein>
<evidence type="ECO:0000256" key="3">
    <source>
        <dbReference type="ARBA" id="ARBA00022645"/>
    </source>
</evidence>
<evidence type="ECO:0000256" key="10">
    <source>
        <dbReference type="ARBA" id="ARBA00022984"/>
    </source>
</evidence>
<evidence type="ECO:0000256" key="6">
    <source>
        <dbReference type="ARBA" id="ARBA00022679"/>
    </source>
</evidence>
<comment type="catalytic activity">
    <reaction evidence="16">
        <text>[GlcNAc-(1-&gt;4)-Mur2Ac(oyl-L-Ala-gamma-D-Glu-L-Lys-D-Ala-D-Ala)](n)-di-trans,octa-cis-undecaprenyl diphosphate + beta-D-GlcNAc-(1-&gt;4)-Mur2Ac(oyl-L-Ala-gamma-D-Glu-L-Lys-D-Ala-D-Ala)-di-trans,octa-cis-undecaprenyl diphosphate = [GlcNAc-(1-&gt;4)-Mur2Ac(oyl-L-Ala-gamma-D-Glu-L-Lys-D-Ala-D-Ala)](n+1)-di-trans,octa-cis-undecaprenyl diphosphate + di-trans,octa-cis-undecaprenyl diphosphate + H(+)</text>
        <dbReference type="Rhea" id="RHEA:23708"/>
        <dbReference type="Rhea" id="RHEA-COMP:9602"/>
        <dbReference type="Rhea" id="RHEA-COMP:9603"/>
        <dbReference type="ChEBI" id="CHEBI:15378"/>
        <dbReference type="ChEBI" id="CHEBI:58405"/>
        <dbReference type="ChEBI" id="CHEBI:60033"/>
        <dbReference type="ChEBI" id="CHEBI:78435"/>
        <dbReference type="EC" id="2.4.99.28"/>
    </reaction>
</comment>
<reference evidence="20 21" key="1">
    <citation type="submission" date="2019-03" db="EMBL/GenBank/DDBJ databases">
        <title>Metabolic potential of uncultured bacteria and archaea associated with petroleum seepage in deep-sea sediments.</title>
        <authorList>
            <person name="Dong X."/>
            <person name="Hubert C."/>
        </authorList>
    </citation>
    <scope>NUCLEOTIDE SEQUENCE [LARGE SCALE GENOMIC DNA]</scope>
    <source>
        <strain evidence="20">E29_bin78</strain>
    </source>
</reference>
<comment type="pathway">
    <text evidence="2">Cell wall biogenesis; peptidoglycan biosynthesis.</text>
</comment>
<sequence>MFKRRIFLYTVLVLLFIGVGIGTGYFIAAFFDLPQIEKLENYQPSVITRMYSEDGEIIGEFFRERREIVPLSEIPQHLQNAFIAIEDQRFYQHPGIDLRRIFKAAWVNLTTWSFAGGGASTITQQLARDRFLTLEQTISRKLKEMMLAIQIEKRYSKKEILEMYLNQIYLAPGVYGVGEATSFYFGKDIAEISIAESALLAGTARSPGRYSPLYHPENAQNRKEVILKKMLKLGLISQQEKQKAMEEVIQIVGGEEKQKIYTVHAAPYFVEWVHQKVEEKYGYERFWRGGLRVYTTLDLKLQAVAEKALVPYLKENDFQGALVAVDPHTGFIKALVGGRDFAESQFNRATQAHRQTGSAFKIFTYTAAIDGRKFNPVTPFFDAPIAFESRKKVGKSGEIREEGEFWSPQNYEKYYWGKVYLWQMFAHSINVSSVRLLEKVGVGKVINYTHKMGVESRLNHDLTLTLGTSGMTLLELVRGYATVANYGIRTNPIFVNRIEDYEGNVLEERFPEGEIVLSPETSFVMIDLLKKTIDYGTGRRVRWMGFERPCGGKTGTVGWPGEPNTDKIMDAWFVGFTPDLIAGVWIGKDDGTPLGEKLTGSAAAIPVWTEFMKEALKEKPVKDFPSPPGVVFREVDIDTGLSPTSESTNTLWFAFLKGTTPQAYLNHKGKEAAITEVNPSYLSPRP</sequence>
<evidence type="ECO:0000256" key="16">
    <source>
        <dbReference type="ARBA" id="ARBA00049902"/>
    </source>
</evidence>
<accession>A0A523UM72</accession>
<dbReference type="GO" id="GO:0008658">
    <property type="term" value="F:penicillin binding"/>
    <property type="evidence" value="ECO:0007669"/>
    <property type="project" value="InterPro"/>
</dbReference>
<evidence type="ECO:0000256" key="14">
    <source>
        <dbReference type="ARBA" id="ARBA00023316"/>
    </source>
</evidence>
<dbReference type="Gene3D" id="1.10.3810.10">
    <property type="entry name" value="Biosynthetic peptidoglycan transglycosylase-like"/>
    <property type="match status" value="1"/>
</dbReference>
<dbReference type="GO" id="GO:0016020">
    <property type="term" value="C:membrane"/>
    <property type="evidence" value="ECO:0007669"/>
    <property type="project" value="UniProtKB-SubCell"/>
</dbReference>
<keyword evidence="11 17" id="KW-1133">Transmembrane helix</keyword>
<dbReference type="GO" id="GO:0006508">
    <property type="term" value="P:proteolysis"/>
    <property type="evidence" value="ECO:0007669"/>
    <property type="project" value="UniProtKB-KW"/>
</dbReference>
<evidence type="ECO:0000256" key="17">
    <source>
        <dbReference type="SAM" id="Phobius"/>
    </source>
</evidence>
<dbReference type="Gene3D" id="3.40.710.10">
    <property type="entry name" value="DD-peptidase/beta-lactamase superfamily"/>
    <property type="match status" value="1"/>
</dbReference>
<evidence type="ECO:0000256" key="12">
    <source>
        <dbReference type="ARBA" id="ARBA00023136"/>
    </source>
</evidence>
<dbReference type="EC" id="2.4.99.28" evidence="15"/>
<evidence type="ECO:0000256" key="1">
    <source>
        <dbReference type="ARBA" id="ARBA00004370"/>
    </source>
</evidence>
<keyword evidence="4" id="KW-0645">Protease</keyword>
<dbReference type="Pfam" id="PF00905">
    <property type="entry name" value="Transpeptidase"/>
    <property type="match status" value="1"/>
</dbReference>
<proteinExistence type="predicted"/>
<dbReference type="InterPro" id="IPR001460">
    <property type="entry name" value="PCN-bd_Tpept"/>
</dbReference>
<evidence type="ECO:0000256" key="7">
    <source>
        <dbReference type="ARBA" id="ARBA00022692"/>
    </source>
</evidence>
<evidence type="ECO:0000256" key="5">
    <source>
        <dbReference type="ARBA" id="ARBA00022676"/>
    </source>
</evidence>
<dbReference type="GO" id="GO:0030288">
    <property type="term" value="C:outer membrane-bounded periplasmic space"/>
    <property type="evidence" value="ECO:0007669"/>
    <property type="project" value="TreeGrafter"/>
</dbReference>
<feature type="domain" description="Penicillin-binding protein transpeptidase" evidence="18">
    <location>
        <begin position="320"/>
        <end position="579"/>
    </location>
</feature>
<dbReference type="SUPFAM" id="SSF53955">
    <property type="entry name" value="Lysozyme-like"/>
    <property type="match status" value="1"/>
</dbReference>
<dbReference type="GO" id="GO:0009252">
    <property type="term" value="P:peptidoglycan biosynthetic process"/>
    <property type="evidence" value="ECO:0007669"/>
    <property type="project" value="UniProtKB-KW"/>
</dbReference>
<keyword evidence="10" id="KW-0573">Peptidoglycan synthesis</keyword>
<comment type="subcellular location">
    <subcellularLocation>
        <location evidence="1">Membrane</location>
    </subcellularLocation>
</comment>
<dbReference type="InterPro" id="IPR012338">
    <property type="entry name" value="Beta-lactam/transpept-like"/>
</dbReference>
<dbReference type="InterPro" id="IPR050396">
    <property type="entry name" value="Glycosyltr_51/Transpeptidase"/>
</dbReference>
<dbReference type="GO" id="GO:0008360">
    <property type="term" value="P:regulation of cell shape"/>
    <property type="evidence" value="ECO:0007669"/>
    <property type="project" value="UniProtKB-KW"/>
</dbReference>
<evidence type="ECO:0000256" key="2">
    <source>
        <dbReference type="ARBA" id="ARBA00004752"/>
    </source>
</evidence>
<keyword evidence="13" id="KW-0511">Multifunctional enzyme</keyword>
<dbReference type="EMBL" id="SOJK01000257">
    <property type="protein sequence ID" value="TET43624.1"/>
    <property type="molecule type" value="Genomic_DNA"/>
</dbReference>
<keyword evidence="7 17" id="KW-0812">Transmembrane</keyword>
<dbReference type="InterPro" id="IPR036950">
    <property type="entry name" value="PBP_transglycosylase"/>
</dbReference>
<keyword evidence="14" id="KW-0961">Cell wall biogenesis/degradation</keyword>
<evidence type="ECO:0000256" key="11">
    <source>
        <dbReference type="ARBA" id="ARBA00022989"/>
    </source>
</evidence>
<evidence type="ECO:0000256" key="8">
    <source>
        <dbReference type="ARBA" id="ARBA00022801"/>
    </source>
</evidence>
<keyword evidence="8" id="KW-0378">Hydrolase</keyword>
<dbReference type="InterPro" id="IPR001264">
    <property type="entry name" value="Glyco_trans_51"/>
</dbReference>
<evidence type="ECO:0000256" key="9">
    <source>
        <dbReference type="ARBA" id="ARBA00022960"/>
    </source>
</evidence>
<dbReference type="Proteomes" id="UP000320679">
    <property type="component" value="Unassembled WGS sequence"/>
</dbReference>
<name>A0A523UM72_UNCAE</name>
<evidence type="ECO:0000256" key="13">
    <source>
        <dbReference type="ARBA" id="ARBA00023268"/>
    </source>
</evidence>
<dbReference type="SUPFAM" id="SSF56601">
    <property type="entry name" value="beta-lactamase/transpeptidase-like"/>
    <property type="match status" value="1"/>
</dbReference>
<dbReference type="PANTHER" id="PTHR32282:SF27">
    <property type="entry name" value="PENICILLIN-BINDING PROTEIN 1A"/>
    <property type="match status" value="1"/>
</dbReference>